<name>A0ABY7U3Y4_9SPHN</name>
<feature type="domain" description="TonB-dependent receptor plug" evidence="14">
    <location>
        <begin position="60"/>
        <end position="166"/>
    </location>
</feature>
<dbReference type="Proteomes" id="UP001218231">
    <property type="component" value="Plasmid unnamed1"/>
</dbReference>
<organism evidence="15 16">
    <name type="scientific">Novosphingobium humi</name>
    <dbReference type="NCBI Taxonomy" id="2282397"/>
    <lineage>
        <taxon>Bacteria</taxon>
        <taxon>Pseudomonadati</taxon>
        <taxon>Pseudomonadota</taxon>
        <taxon>Alphaproteobacteria</taxon>
        <taxon>Sphingomonadales</taxon>
        <taxon>Sphingomonadaceae</taxon>
        <taxon>Novosphingobium</taxon>
    </lineage>
</organism>
<keyword evidence="6" id="KW-0408">Iron</keyword>
<evidence type="ECO:0000256" key="8">
    <source>
        <dbReference type="ARBA" id="ARBA00023077"/>
    </source>
</evidence>
<evidence type="ECO:0000256" key="4">
    <source>
        <dbReference type="ARBA" id="ARBA00022496"/>
    </source>
</evidence>
<dbReference type="Pfam" id="PF07715">
    <property type="entry name" value="Plug"/>
    <property type="match status" value="1"/>
</dbReference>
<dbReference type="InterPro" id="IPR000531">
    <property type="entry name" value="Beta-barrel_TonB"/>
</dbReference>
<evidence type="ECO:0000256" key="10">
    <source>
        <dbReference type="ARBA" id="ARBA00023237"/>
    </source>
</evidence>
<evidence type="ECO:0000313" key="15">
    <source>
        <dbReference type="EMBL" id="WCT79815.1"/>
    </source>
</evidence>
<keyword evidence="7" id="KW-0406">Ion transport</keyword>
<evidence type="ECO:0000256" key="9">
    <source>
        <dbReference type="ARBA" id="ARBA00023136"/>
    </source>
</evidence>
<keyword evidence="4" id="KW-0410">Iron transport</keyword>
<evidence type="ECO:0000256" key="6">
    <source>
        <dbReference type="ARBA" id="ARBA00023004"/>
    </source>
</evidence>
<dbReference type="InterPro" id="IPR012910">
    <property type="entry name" value="Plug_dom"/>
</dbReference>
<sequence length="751" mass="82495">MTNHRQSLKRDLILGSAMAILFATSAQAADNAAAAPATDTGAAPMAGEIVVTAQKRQQSLRDVPLSIAALGADDMKAVGHQDATGLVTRLPSFQVQQFSPSSVIFNIRGVSQNDFADSQEAPIAFYNDEVYGAALSAISGQNFDLERIEVLRGPQGTLFGRNATGGLVQYITAKPTKKLEAAASLTLGDYGEVGVDAFISGPLSDRVRARLAVTSDDYGGYIQNLSGPNVGSRHFFGARAQIEGDVGASGLLRVKVQYLQNRSETSAPYTWLAAQPNADGLGVPNPGQPDNLGYINTNPSPFVQSFNNVPRFRRTFWSVTARYEQPLGDNIQFVSITDYQHVTKHYGEDTDMTPQSVFDYYQDQTQWQASQEFRLSGKTDRLNWVAGIYGLVIDADARATIDGQIPGFLVGRMQAGGPQKTLSFAPFGQFDYKVTDKLTLTLGGRYSWDRKKDDYFHSVVGDYGYTTGVVTLNGVDDRFNPANNPLAVQYYRNWSGKVGLEYRPMKDMLFYAGINRGTKSGGFDIPNFLIQDANGNYLNNTIPYRQEVLTNYEGGFKISALNRKLDVNASVFHYKYSNYQAFIIQGLTAVITNLPAQITGAEMEVAVRPISGMRLGAFATYLDTKINNVALPSGRVTDRVMPQAPTWSAGWNASYSFALGKGDVNLSTDWRYDGDFYFSTFNAPIDLEKSHVMGNARIGYTLGHWSITAFVNNVTNKRFRVYDLDNSLSLGSAQATFARPRWMGVTFGWKM</sequence>
<dbReference type="RefSeq" id="WP_273620086.1">
    <property type="nucleotide sequence ID" value="NZ_CP117418.1"/>
</dbReference>
<evidence type="ECO:0000259" key="14">
    <source>
        <dbReference type="Pfam" id="PF07715"/>
    </source>
</evidence>
<dbReference type="InterPro" id="IPR039426">
    <property type="entry name" value="TonB-dep_rcpt-like"/>
</dbReference>
<evidence type="ECO:0000313" key="16">
    <source>
        <dbReference type="Proteomes" id="UP001218231"/>
    </source>
</evidence>
<keyword evidence="2" id="KW-0813">Transport</keyword>
<protein>
    <submittedName>
        <fullName evidence="15">TonB-dependent receptor</fullName>
    </submittedName>
</protein>
<dbReference type="SUPFAM" id="SSF56935">
    <property type="entry name" value="Porins"/>
    <property type="match status" value="1"/>
</dbReference>
<keyword evidence="5" id="KW-0812">Transmembrane</keyword>
<feature type="signal peptide" evidence="12">
    <location>
        <begin position="1"/>
        <end position="28"/>
    </location>
</feature>
<keyword evidence="16" id="KW-1185">Reference proteome</keyword>
<evidence type="ECO:0000256" key="12">
    <source>
        <dbReference type="SAM" id="SignalP"/>
    </source>
</evidence>
<keyword evidence="12" id="KW-0732">Signal</keyword>
<reference evidence="15 16" key="1">
    <citation type="submission" date="2023-02" db="EMBL/GenBank/DDBJ databases">
        <title>Genome sequence of Novosphingobium humi KACC 19094.</title>
        <authorList>
            <person name="Kim S."/>
            <person name="Heo J."/>
            <person name="Kwon S.-W."/>
        </authorList>
    </citation>
    <scope>NUCLEOTIDE SEQUENCE [LARGE SCALE GENOMIC DNA]</scope>
    <source>
        <strain evidence="15 16">KACC 19094</strain>
        <plasmid evidence="15 16">unnamed1</plasmid>
    </source>
</reference>
<keyword evidence="10" id="KW-0998">Cell outer membrane</keyword>
<geneLocation type="plasmid" evidence="15 16">
    <name>unnamed1</name>
</geneLocation>
<dbReference type="InterPro" id="IPR036942">
    <property type="entry name" value="Beta-barrel_TonB_sf"/>
</dbReference>
<keyword evidence="15" id="KW-0675">Receptor</keyword>
<feature type="domain" description="TonB-dependent receptor-like beta-barrel" evidence="13">
    <location>
        <begin position="266"/>
        <end position="714"/>
    </location>
</feature>
<keyword evidence="15" id="KW-0614">Plasmid</keyword>
<evidence type="ECO:0000256" key="11">
    <source>
        <dbReference type="RuleBase" id="RU003357"/>
    </source>
</evidence>
<evidence type="ECO:0000259" key="13">
    <source>
        <dbReference type="Pfam" id="PF00593"/>
    </source>
</evidence>
<dbReference type="PANTHER" id="PTHR32552:SF81">
    <property type="entry name" value="TONB-DEPENDENT OUTER MEMBRANE RECEPTOR"/>
    <property type="match status" value="1"/>
</dbReference>
<evidence type="ECO:0000256" key="5">
    <source>
        <dbReference type="ARBA" id="ARBA00022692"/>
    </source>
</evidence>
<dbReference type="PANTHER" id="PTHR32552">
    <property type="entry name" value="FERRICHROME IRON RECEPTOR-RELATED"/>
    <property type="match status" value="1"/>
</dbReference>
<gene>
    <name evidence="15" type="ORF">PQ457_17260</name>
</gene>
<comment type="subcellular location">
    <subcellularLocation>
        <location evidence="1">Cell outer membrane</location>
        <topology evidence="1">Multi-pass membrane protein</topology>
    </subcellularLocation>
</comment>
<evidence type="ECO:0000256" key="7">
    <source>
        <dbReference type="ARBA" id="ARBA00023065"/>
    </source>
</evidence>
<comment type="similarity">
    <text evidence="11">Belongs to the TonB-dependent receptor family.</text>
</comment>
<evidence type="ECO:0000256" key="1">
    <source>
        <dbReference type="ARBA" id="ARBA00004571"/>
    </source>
</evidence>
<dbReference type="Gene3D" id="2.40.170.20">
    <property type="entry name" value="TonB-dependent receptor, beta-barrel domain"/>
    <property type="match status" value="1"/>
</dbReference>
<keyword evidence="3" id="KW-1134">Transmembrane beta strand</keyword>
<keyword evidence="9 11" id="KW-0472">Membrane</keyword>
<evidence type="ECO:0000256" key="3">
    <source>
        <dbReference type="ARBA" id="ARBA00022452"/>
    </source>
</evidence>
<accession>A0ABY7U3Y4</accession>
<proteinExistence type="inferred from homology"/>
<feature type="chain" id="PRO_5046959156" evidence="12">
    <location>
        <begin position="29"/>
        <end position="751"/>
    </location>
</feature>
<dbReference type="Pfam" id="PF00593">
    <property type="entry name" value="TonB_dep_Rec_b-barrel"/>
    <property type="match status" value="1"/>
</dbReference>
<evidence type="ECO:0000256" key="2">
    <source>
        <dbReference type="ARBA" id="ARBA00022448"/>
    </source>
</evidence>
<dbReference type="EMBL" id="CP117418">
    <property type="protein sequence ID" value="WCT79815.1"/>
    <property type="molecule type" value="Genomic_DNA"/>
</dbReference>
<keyword evidence="8 11" id="KW-0798">TonB box</keyword>